<feature type="transmembrane region" description="Helical" evidence="2">
    <location>
        <begin position="269"/>
        <end position="291"/>
    </location>
</feature>
<dbReference type="EMBL" id="MU069618">
    <property type="protein sequence ID" value="KAF5837360.1"/>
    <property type="molecule type" value="Genomic_DNA"/>
</dbReference>
<evidence type="ECO:0000256" key="1">
    <source>
        <dbReference type="SAM" id="MobiDB-lite"/>
    </source>
</evidence>
<protein>
    <recommendedName>
        <fullName evidence="5">EamA domain-containing protein</fullName>
    </recommendedName>
</protein>
<dbReference type="Proteomes" id="UP000815325">
    <property type="component" value="Unassembled WGS sequence"/>
</dbReference>
<accession>A0ABQ7GRY4</accession>
<evidence type="ECO:0000313" key="4">
    <source>
        <dbReference type="Proteomes" id="UP000815325"/>
    </source>
</evidence>
<keyword evidence="2" id="KW-1133">Transmembrane helix</keyword>
<dbReference type="PANTHER" id="PTHR13146">
    <property type="match status" value="1"/>
</dbReference>
<reference evidence="3" key="1">
    <citation type="submission" date="2017-08" db="EMBL/GenBank/DDBJ databases">
        <authorList>
            <person name="Polle J.E."/>
            <person name="Barry K."/>
            <person name="Cushman J."/>
            <person name="Schmutz J."/>
            <person name="Tran D."/>
            <person name="Hathwaick L.T."/>
            <person name="Yim W.C."/>
            <person name="Jenkins J."/>
            <person name="Mckie-Krisberg Z.M."/>
            <person name="Prochnik S."/>
            <person name="Lindquist E."/>
            <person name="Dockter R.B."/>
            <person name="Adam C."/>
            <person name="Molina H."/>
            <person name="Bunkerborg J."/>
            <person name="Jin E."/>
            <person name="Buchheim M."/>
            <person name="Magnuson J."/>
        </authorList>
    </citation>
    <scope>NUCLEOTIDE SEQUENCE</scope>
    <source>
        <strain evidence="3">CCAP 19/18</strain>
    </source>
</reference>
<keyword evidence="2" id="KW-0812">Transmembrane</keyword>
<evidence type="ECO:0008006" key="5">
    <source>
        <dbReference type="Google" id="ProtNLM"/>
    </source>
</evidence>
<gene>
    <name evidence="3" type="ORF">DUNSADRAFT_4464</name>
</gene>
<feature type="transmembrane region" description="Helical" evidence="2">
    <location>
        <begin position="45"/>
        <end position="70"/>
    </location>
</feature>
<organism evidence="3 4">
    <name type="scientific">Dunaliella salina</name>
    <name type="common">Green alga</name>
    <name type="synonym">Protococcus salinus</name>
    <dbReference type="NCBI Taxonomy" id="3046"/>
    <lineage>
        <taxon>Eukaryota</taxon>
        <taxon>Viridiplantae</taxon>
        <taxon>Chlorophyta</taxon>
        <taxon>core chlorophytes</taxon>
        <taxon>Chlorophyceae</taxon>
        <taxon>CS clade</taxon>
        <taxon>Chlamydomonadales</taxon>
        <taxon>Dunaliellaceae</taxon>
        <taxon>Dunaliella</taxon>
    </lineage>
</organism>
<dbReference type="SUPFAM" id="SSF103481">
    <property type="entry name" value="Multidrug resistance efflux transporter EmrE"/>
    <property type="match status" value="1"/>
</dbReference>
<proteinExistence type="predicted"/>
<name>A0ABQ7GRY4_DUNSA</name>
<feature type="compositionally biased region" description="Low complexity" evidence="1">
    <location>
        <begin position="198"/>
        <end position="211"/>
    </location>
</feature>
<feature type="transmembrane region" description="Helical" evidence="2">
    <location>
        <begin position="102"/>
        <end position="121"/>
    </location>
</feature>
<evidence type="ECO:0000313" key="3">
    <source>
        <dbReference type="EMBL" id="KAF5837360.1"/>
    </source>
</evidence>
<dbReference type="PANTHER" id="PTHR13146:SF0">
    <property type="entry name" value="SOLUTE CARRIER FAMILY 35 MEMBER F6"/>
    <property type="match status" value="1"/>
</dbReference>
<sequence>MMFSGEALCLIPYFLLRWRKRTIKAQQGILNNKPPMPRTFVVKRVAAFAIPTVCDATATTLLNIGLFYTFASTFQMLRGTLVLFAGCLTILILRRRLYLHHWLGMVLIAAGAAIVGFASVVQSNRHYPPHHHRWLPPPAMSSPGESILGVGMQQQGSLDMGSEDMGGGVLPEADVPLTGRSLMDSHWLVRGLHTLRKGGSSSGSSSSSTDGWGSGQGDLNGDVRGEGWLHAGAPVLPIVGDTLVVLAQLFAAAQFILEEKFLAKYRMQPLLAVGVEGAWGVVLSLCALPLLGSMQAPNGLPLEDASAAFQAMARMPDLRNAVILSVVSIGAFNWFGLSVTQALSGASRATIDACRTMLVWFFSLAAGWETFHELQVLGFIVLISEDVLKEGGSHHVHRTSEAPPAAPRRTTITATFWHVAYAWATTC</sequence>
<comment type="caution">
    <text evidence="3">The sequence shown here is derived from an EMBL/GenBank/DDBJ whole genome shotgun (WGS) entry which is preliminary data.</text>
</comment>
<feature type="transmembrane region" description="Helical" evidence="2">
    <location>
        <begin position="321"/>
        <end position="339"/>
    </location>
</feature>
<feature type="region of interest" description="Disordered" evidence="1">
    <location>
        <begin position="196"/>
        <end position="219"/>
    </location>
</feature>
<keyword evidence="2" id="KW-0472">Membrane</keyword>
<keyword evidence="4" id="KW-1185">Reference proteome</keyword>
<feature type="transmembrane region" description="Helical" evidence="2">
    <location>
        <begin position="76"/>
        <end position="93"/>
    </location>
</feature>
<evidence type="ECO:0000256" key="2">
    <source>
        <dbReference type="SAM" id="Phobius"/>
    </source>
</evidence>
<dbReference type="InterPro" id="IPR037185">
    <property type="entry name" value="EmrE-like"/>
</dbReference>
<feature type="transmembrane region" description="Helical" evidence="2">
    <location>
        <begin position="235"/>
        <end position="257"/>
    </location>
</feature>